<accession>A0A5D4XPZ6</accession>
<proteinExistence type="predicted"/>
<gene>
    <name evidence="1" type="ORF">FZO89_10915</name>
</gene>
<reference evidence="1 2" key="1">
    <citation type="submission" date="2019-08" db="EMBL/GenBank/DDBJ databases">
        <title>Luteimonas viscosus sp. nov., isolated from soil of a sunflower field.</title>
        <authorList>
            <person name="Jianli Z."/>
            <person name="Ying Z."/>
        </authorList>
    </citation>
    <scope>NUCLEOTIDE SEQUENCE [LARGE SCALE GENOMIC DNA]</scope>
    <source>
        <strain evidence="1 2">XBU10</strain>
    </source>
</reference>
<evidence type="ECO:0000313" key="2">
    <source>
        <dbReference type="Proteomes" id="UP000324973"/>
    </source>
</evidence>
<protein>
    <submittedName>
        <fullName evidence="1">Uncharacterized protein</fullName>
    </submittedName>
</protein>
<evidence type="ECO:0000313" key="1">
    <source>
        <dbReference type="EMBL" id="TYT26728.1"/>
    </source>
</evidence>
<keyword evidence="2" id="KW-1185">Reference proteome</keyword>
<dbReference type="AlphaFoldDB" id="A0A5D4XPZ6"/>
<dbReference type="RefSeq" id="WP_149103283.1">
    <property type="nucleotide sequence ID" value="NZ_VTFT01000001.1"/>
</dbReference>
<organism evidence="1 2">
    <name type="scientific">Luteimonas viscosa</name>
    <dbReference type="NCBI Taxonomy" id="1132694"/>
    <lineage>
        <taxon>Bacteria</taxon>
        <taxon>Pseudomonadati</taxon>
        <taxon>Pseudomonadota</taxon>
        <taxon>Gammaproteobacteria</taxon>
        <taxon>Lysobacterales</taxon>
        <taxon>Lysobacteraceae</taxon>
        <taxon>Luteimonas</taxon>
    </lineage>
</organism>
<comment type="caution">
    <text evidence="1">The sequence shown here is derived from an EMBL/GenBank/DDBJ whole genome shotgun (WGS) entry which is preliminary data.</text>
</comment>
<dbReference type="Proteomes" id="UP000324973">
    <property type="component" value="Unassembled WGS sequence"/>
</dbReference>
<dbReference type="EMBL" id="VTFT01000001">
    <property type="protein sequence ID" value="TYT26728.1"/>
    <property type="molecule type" value="Genomic_DNA"/>
</dbReference>
<name>A0A5D4XPZ6_9GAMM</name>
<sequence length="122" mass="12752">MGTLPLSPPAGATPYAIDGASTDRVALAFADLHAALRALGDDRWTPVYYRVPAGSDWTVLRGELDRQAQAAGWQPHSGLSAQGTGYPRRAWTEGTRVVAAALVAPPAGSEGATVLMVLTPRD</sequence>